<dbReference type="EMBL" id="JBBPBN010000002">
    <property type="protein sequence ID" value="KAK9044476.1"/>
    <property type="molecule type" value="Genomic_DNA"/>
</dbReference>
<reference evidence="1 2" key="1">
    <citation type="journal article" date="2024" name="G3 (Bethesda)">
        <title>Genome assembly of Hibiscus sabdariffa L. provides insights into metabolisms of medicinal natural products.</title>
        <authorList>
            <person name="Kim T."/>
        </authorList>
    </citation>
    <scope>NUCLEOTIDE SEQUENCE [LARGE SCALE GENOMIC DNA]</scope>
    <source>
        <strain evidence="1">TK-2024</strain>
        <tissue evidence="1">Old leaves</tissue>
    </source>
</reference>
<sequence length="98" mass="10797">MGGCGNGLFGGVEAEEAKDGVVVWVIMDGGLGGNPCGYTPQVGIRMHESNWHCRQLTLFLFVSAGDNPCGYTPQVGIRMHESSWHCRQLNQWRRTPHP</sequence>
<evidence type="ECO:0000313" key="2">
    <source>
        <dbReference type="Proteomes" id="UP001396334"/>
    </source>
</evidence>
<comment type="caution">
    <text evidence="1">The sequence shown here is derived from an EMBL/GenBank/DDBJ whole genome shotgun (WGS) entry which is preliminary data.</text>
</comment>
<protein>
    <submittedName>
        <fullName evidence="1">Uncharacterized protein</fullName>
    </submittedName>
</protein>
<gene>
    <name evidence="1" type="ORF">V6N11_058376</name>
</gene>
<organism evidence="1 2">
    <name type="scientific">Hibiscus sabdariffa</name>
    <name type="common">roselle</name>
    <dbReference type="NCBI Taxonomy" id="183260"/>
    <lineage>
        <taxon>Eukaryota</taxon>
        <taxon>Viridiplantae</taxon>
        <taxon>Streptophyta</taxon>
        <taxon>Embryophyta</taxon>
        <taxon>Tracheophyta</taxon>
        <taxon>Spermatophyta</taxon>
        <taxon>Magnoliopsida</taxon>
        <taxon>eudicotyledons</taxon>
        <taxon>Gunneridae</taxon>
        <taxon>Pentapetalae</taxon>
        <taxon>rosids</taxon>
        <taxon>malvids</taxon>
        <taxon>Malvales</taxon>
        <taxon>Malvaceae</taxon>
        <taxon>Malvoideae</taxon>
        <taxon>Hibiscus</taxon>
    </lineage>
</organism>
<proteinExistence type="predicted"/>
<accession>A0ABR2U418</accession>
<keyword evidence="2" id="KW-1185">Reference proteome</keyword>
<evidence type="ECO:0000313" key="1">
    <source>
        <dbReference type="EMBL" id="KAK9044476.1"/>
    </source>
</evidence>
<name>A0ABR2U418_9ROSI</name>
<dbReference type="Proteomes" id="UP001396334">
    <property type="component" value="Unassembled WGS sequence"/>
</dbReference>